<dbReference type="RefSeq" id="WP_157177925.1">
    <property type="nucleotide sequence ID" value="NZ_BMJP01000010.1"/>
</dbReference>
<organism evidence="1 2">
    <name type="scientific">Sphingomonas prati</name>
    <dbReference type="NCBI Taxonomy" id="1843237"/>
    <lineage>
        <taxon>Bacteria</taxon>
        <taxon>Pseudomonadati</taxon>
        <taxon>Pseudomonadota</taxon>
        <taxon>Alphaproteobacteria</taxon>
        <taxon>Sphingomonadales</taxon>
        <taxon>Sphingomonadaceae</taxon>
        <taxon>Sphingomonas</taxon>
    </lineage>
</organism>
<comment type="caution">
    <text evidence="1">The sequence shown here is derived from an EMBL/GenBank/DDBJ whole genome shotgun (WGS) entry which is preliminary data.</text>
</comment>
<evidence type="ECO:0000313" key="2">
    <source>
        <dbReference type="Proteomes" id="UP000546701"/>
    </source>
</evidence>
<accession>A0A7W9F2Z2</accession>
<evidence type="ECO:0000313" key="1">
    <source>
        <dbReference type="EMBL" id="MBB5730938.1"/>
    </source>
</evidence>
<proteinExistence type="predicted"/>
<reference evidence="1 2" key="1">
    <citation type="submission" date="2020-08" db="EMBL/GenBank/DDBJ databases">
        <title>Genomic Encyclopedia of Type Strains, Phase IV (KMG-IV): sequencing the most valuable type-strain genomes for metagenomic binning, comparative biology and taxonomic classification.</title>
        <authorList>
            <person name="Goeker M."/>
        </authorList>
    </citation>
    <scope>NUCLEOTIDE SEQUENCE [LARGE SCALE GENOMIC DNA]</scope>
    <source>
        <strain evidence="1 2">DSM 103336</strain>
    </source>
</reference>
<name>A0A7W9F2Z2_9SPHN</name>
<protein>
    <submittedName>
        <fullName evidence="1">Uncharacterized protein</fullName>
    </submittedName>
</protein>
<dbReference type="AlphaFoldDB" id="A0A7W9F2Z2"/>
<sequence length="193" mass="21270">MRGIPLGITLAEYRAITPFSDNGYINPRSACSDQPMPDGVRLEDVPPHDTEVGVVSCQWFSDMPGLSFKMVTRHFIALGEGSGPPGFAFISDGRAQRLFRIGFKANSDYYAGIHAALFQNYGAPKVVTSIFLTQAGGQFPNATSTWDNGVSSIVLEQRCGQTDRYCLTYRHKALSQVYDRLIAERARLRGAKI</sequence>
<keyword evidence="2" id="KW-1185">Reference proteome</keyword>
<gene>
    <name evidence="1" type="ORF">FHS99_003446</name>
</gene>
<dbReference type="OrthoDB" id="7605606at2"/>
<dbReference type="EMBL" id="JACIJR010000012">
    <property type="protein sequence ID" value="MBB5730938.1"/>
    <property type="molecule type" value="Genomic_DNA"/>
</dbReference>
<dbReference type="Proteomes" id="UP000546701">
    <property type="component" value="Unassembled WGS sequence"/>
</dbReference>